<dbReference type="Proteomes" id="UP000193498">
    <property type="component" value="Unassembled WGS sequence"/>
</dbReference>
<organism evidence="2 3">
    <name type="scientific">Basidiobolus meristosporus CBS 931.73</name>
    <dbReference type="NCBI Taxonomy" id="1314790"/>
    <lineage>
        <taxon>Eukaryota</taxon>
        <taxon>Fungi</taxon>
        <taxon>Fungi incertae sedis</taxon>
        <taxon>Zoopagomycota</taxon>
        <taxon>Entomophthoromycotina</taxon>
        <taxon>Basidiobolomycetes</taxon>
        <taxon>Basidiobolales</taxon>
        <taxon>Basidiobolaceae</taxon>
        <taxon>Basidiobolus</taxon>
    </lineage>
</organism>
<feature type="region of interest" description="Disordered" evidence="1">
    <location>
        <begin position="174"/>
        <end position="203"/>
    </location>
</feature>
<feature type="compositionally biased region" description="Basic and acidic residues" evidence="1">
    <location>
        <begin position="519"/>
        <end position="535"/>
    </location>
</feature>
<reference evidence="2 3" key="1">
    <citation type="submission" date="2016-07" db="EMBL/GenBank/DDBJ databases">
        <title>Pervasive Adenine N6-methylation of Active Genes in Fungi.</title>
        <authorList>
            <consortium name="DOE Joint Genome Institute"/>
            <person name="Mondo S.J."/>
            <person name="Dannebaum R.O."/>
            <person name="Kuo R.C."/>
            <person name="Labutti K."/>
            <person name="Haridas S."/>
            <person name="Kuo A."/>
            <person name="Salamov A."/>
            <person name="Ahrendt S.R."/>
            <person name="Lipzen A."/>
            <person name="Sullivan W."/>
            <person name="Andreopoulos W.B."/>
            <person name="Clum A."/>
            <person name="Lindquist E."/>
            <person name="Daum C."/>
            <person name="Ramamoorthy G.K."/>
            <person name="Gryganskyi A."/>
            <person name="Culley D."/>
            <person name="Magnuson J.K."/>
            <person name="James T.Y."/>
            <person name="O'Malley M.A."/>
            <person name="Stajich J.E."/>
            <person name="Spatafora J.W."/>
            <person name="Visel A."/>
            <person name="Grigoriev I.V."/>
        </authorList>
    </citation>
    <scope>NUCLEOTIDE SEQUENCE [LARGE SCALE GENOMIC DNA]</scope>
    <source>
        <strain evidence="2 3">CBS 931.73</strain>
    </source>
</reference>
<evidence type="ECO:0000313" key="2">
    <source>
        <dbReference type="EMBL" id="ORX90056.1"/>
    </source>
</evidence>
<protein>
    <submittedName>
        <fullName evidence="2">Uncharacterized protein</fullName>
    </submittedName>
</protein>
<evidence type="ECO:0000313" key="3">
    <source>
        <dbReference type="Proteomes" id="UP000193498"/>
    </source>
</evidence>
<proteinExistence type="predicted"/>
<feature type="region of interest" description="Disordered" evidence="1">
    <location>
        <begin position="481"/>
        <end position="579"/>
    </location>
</feature>
<feature type="region of interest" description="Disordered" evidence="1">
    <location>
        <begin position="345"/>
        <end position="374"/>
    </location>
</feature>
<dbReference type="InParanoid" id="A0A1Y1XX37"/>
<keyword evidence="3" id="KW-1185">Reference proteome</keyword>
<gene>
    <name evidence="2" type="ORF">K493DRAFT_357303</name>
</gene>
<dbReference type="AlphaFoldDB" id="A0A1Y1XX37"/>
<feature type="compositionally biased region" description="Acidic residues" evidence="1">
    <location>
        <begin position="562"/>
        <end position="573"/>
    </location>
</feature>
<feature type="compositionally biased region" description="Polar residues" evidence="1">
    <location>
        <begin position="346"/>
        <end position="360"/>
    </location>
</feature>
<evidence type="ECO:0000256" key="1">
    <source>
        <dbReference type="SAM" id="MobiDB-lite"/>
    </source>
</evidence>
<sequence length="579" mass="65876">MTQITSDNEDEDDEDTNLEEAELWGRFGGRGRWDVVDGEDALQSNYTQKYPKMFPKIAIVGSLLMATLAYGDHLKFVKPATSNNAAIASVSNHEFNPFYNTGRGVLIPNYLINRDIELAPEEIRRRHLNIGALIDRLLSLKTLGFANEFEFKGARFIDLEPAHEFVTKNTDMKYGTTSDEAVNDNSDITSDNEDEDDEDTNPEEAELWGRFGGRGRWRRGRWGRGRWGRGRWGRGRWGRCNYTQKYPKMFPKIAIVGSLLMATLAYGDHLKFVQASNQQQCSHCLRVELAPEEIRRRHLNIGALIDRLLSLKTLGFANEFEFKGARFIDLEPAHEFVTKNTDMKYGTTSDEAVNDNSDITSDNENEDSEDTNPEEAELWGRFGGRGRWRRGRWGRGRWGRGRWGRGRWGRWDHLRFFEPVRSNNAAIASVSSRAFGPFYYTDQGVVLPYFMLGENVDIIPEEARVRRLKVGSVIKRLPHRRYKKVPRKHGHRYIKKADVEPNTEPATSENDVGPISEPKAGKPIDEPAKEPKQELVEEPATGETDTKTTGNNEAVKNNPDIASDEDSENDADSEEAKLG</sequence>
<dbReference type="EMBL" id="MCFE01000402">
    <property type="protein sequence ID" value="ORX90056.1"/>
    <property type="molecule type" value="Genomic_DNA"/>
</dbReference>
<feature type="compositionally biased region" description="Acidic residues" evidence="1">
    <location>
        <begin position="361"/>
        <end position="374"/>
    </location>
</feature>
<feature type="compositionally biased region" description="Acidic residues" evidence="1">
    <location>
        <begin position="190"/>
        <end position="203"/>
    </location>
</feature>
<accession>A0A1Y1XX37</accession>
<comment type="caution">
    <text evidence="2">The sequence shown here is derived from an EMBL/GenBank/DDBJ whole genome shotgun (WGS) entry which is preliminary data.</text>
</comment>
<name>A0A1Y1XX37_9FUNG</name>
<feature type="compositionally biased region" description="Basic residues" evidence="1">
    <location>
        <begin position="481"/>
        <end position="494"/>
    </location>
</feature>